<evidence type="ECO:0000256" key="1">
    <source>
        <dbReference type="SAM" id="SignalP"/>
    </source>
</evidence>
<organism evidence="2 3">
    <name type="scientific">Rhizosphaericola mali</name>
    <dbReference type="NCBI Taxonomy" id="2545455"/>
    <lineage>
        <taxon>Bacteria</taxon>
        <taxon>Pseudomonadati</taxon>
        <taxon>Bacteroidota</taxon>
        <taxon>Chitinophagia</taxon>
        <taxon>Chitinophagales</taxon>
        <taxon>Chitinophagaceae</taxon>
        <taxon>Rhizosphaericola</taxon>
    </lineage>
</organism>
<evidence type="ECO:0000313" key="2">
    <source>
        <dbReference type="EMBL" id="QES89510.1"/>
    </source>
</evidence>
<dbReference type="Proteomes" id="UP000292424">
    <property type="component" value="Chromosome"/>
</dbReference>
<dbReference type="OrthoDB" id="798951at2"/>
<dbReference type="KEGG" id="arac:E0W69_012845"/>
<evidence type="ECO:0000313" key="3">
    <source>
        <dbReference type="Proteomes" id="UP000292424"/>
    </source>
</evidence>
<feature type="chain" id="PRO_5024350894" evidence="1">
    <location>
        <begin position="31"/>
        <end position="140"/>
    </location>
</feature>
<proteinExistence type="predicted"/>
<gene>
    <name evidence="2" type="ORF">E0W69_012845</name>
</gene>
<protein>
    <submittedName>
        <fullName evidence="2">Uncharacterized protein</fullName>
    </submittedName>
</protein>
<sequence length="140" mass="16270">MKKNKTILRLSLLLLILSTFSFLTKASAQSQETNVYGFGYSYNYNTKTLYVSNIVSGVINSEVYVDAMTINLKNQWNDKMKVITKDYYTYNSTANGFASDRDVYDKIYKERTKLIGKYKAEDFSIINVTDFYFAKEKKNE</sequence>
<reference evidence="2 3" key="1">
    <citation type="submission" date="2019-09" db="EMBL/GenBank/DDBJ databases">
        <title>Complete genome sequence of Arachidicoccus sp. B3-10 isolated from apple orchard soil.</title>
        <authorList>
            <person name="Kim H.S."/>
            <person name="Han K.-I."/>
            <person name="Suh M.K."/>
            <person name="Lee K.C."/>
            <person name="Eom M.K."/>
            <person name="Kim J.-S."/>
            <person name="Kang S.W."/>
            <person name="Sin Y."/>
            <person name="Lee J.-S."/>
        </authorList>
    </citation>
    <scope>NUCLEOTIDE SEQUENCE [LARGE SCALE GENOMIC DNA]</scope>
    <source>
        <strain evidence="2 3">B3-10</strain>
    </source>
</reference>
<name>A0A5P2G6V4_9BACT</name>
<dbReference type="EMBL" id="CP044016">
    <property type="protein sequence ID" value="QES89510.1"/>
    <property type="molecule type" value="Genomic_DNA"/>
</dbReference>
<dbReference type="AlphaFoldDB" id="A0A5P2G6V4"/>
<feature type="signal peptide" evidence="1">
    <location>
        <begin position="1"/>
        <end position="30"/>
    </location>
</feature>
<keyword evidence="3" id="KW-1185">Reference proteome</keyword>
<accession>A0A5P2G6V4</accession>
<keyword evidence="1" id="KW-0732">Signal</keyword>
<dbReference type="RefSeq" id="WP_131330453.1">
    <property type="nucleotide sequence ID" value="NZ_CP044016.1"/>
</dbReference>